<dbReference type="AlphaFoldDB" id="A0A1M5VX71"/>
<evidence type="ECO:0000313" key="1">
    <source>
        <dbReference type="EMBL" id="SHH79801.1"/>
    </source>
</evidence>
<name>A0A1M5VX71_9BACT</name>
<keyword evidence="2" id="KW-1185">Reference proteome</keyword>
<gene>
    <name evidence="1" type="ORF">SAMN04488109_5490</name>
</gene>
<organism evidence="1 2">
    <name type="scientific">Chryseolinea serpens</name>
    <dbReference type="NCBI Taxonomy" id="947013"/>
    <lineage>
        <taxon>Bacteria</taxon>
        <taxon>Pseudomonadati</taxon>
        <taxon>Bacteroidota</taxon>
        <taxon>Cytophagia</taxon>
        <taxon>Cytophagales</taxon>
        <taxon>Fulvivirgaceae</taxon>
        <taxon>Chryseolinea</taxon>
    </lineage>
</organism>
<reference evidence="1 2" key="1">
    <citation type="submission" date="2016-11" db="EMBL/GenBank/DDBJ databases">
        <authorList>
            <person name="Jaros S."/>
            <person name="Januszkiewicz K."/>
            <person name="Wedrychowicz H."/>
        </authorList>
    </citation>
    <scope>NUCLEOTIDE SEQUENCE [LARGE SCALE GENOMIC DNA]</scope>
    <source>
        <strain evidence="1 2">DSM 24574</strain>
    </source>
</reference>
<sequence>MEITVKEGTVIEHEGRHWIITQIGEDNEGQTVIHIRSGDELSVIKLSDMPYDLKLVR</sequence>
<proteinExistence type="predicted"/>
<accession>A0A1M5VX71</accession>
<dbReference type="RefSeq" id="WP_178377213.1">
    <property type="nucleotide sequence ID" value="NZ_FQWQ01000004.1"/>
</dbReference>
<protein>
    <submittedName>
        <fullName evidence="1">Uncharacterized protein</fullName>
    </submittedName>
</protein>
<dbReference type="EMBL" id="FQWQ01000004">
    <property type="protein sequence ID" value="SHH79801.1"/>
    <property type="molecule type" value="Genomic_DNA"/>
</dbReference>
<dbReference type="Proteomes" id="UP000184212">
    <property type="component" value="Unassembled WGS sequence"/>
</dbReference>
<evidence type="ECO:0000313" key="2">
    <source>
        <dbReference type="Proteomes" id="UP000184212"/>
    </source>
</evidence>